<keyword evidence="1" id="KW-0378">Hydrolase</keyword>
<dbReference type="AlphaFoldDB" id="A0AA42DNJ5"/>
<dbReference type="RefSeq" id="WP_271012498.1">
    <property type="nucleotide sequence ID" value="NZ_JAQIFT010000046.1"/>
</dbReference>
<keyword evidence="7" id="KW-1185">Reference proteome</keyword>
<dbReference type="GO" id="GO:0005524">
    <property type="term" value="F:ATP binding"/>
    <property type="evidence" value="ECO:0007669"/>
    <property type="project" value="InterPro"/>
</dbReference>
<dbReference type="PANTHER" id="PTHR10799">
    <property type="entry name" value="SNF2/RAD54 HELICASE FAMILY"/>
    <property type="match status" value="1"/>
</dbReference>
<dbReference type="Pfam" id="PF00176">
    <property type="entry name" value="SNF2-rel_dom"/>
    <property type="match status" value="1"/>
</dbReference>
<dbReference type="Gene3D" id="3.40.50.300">
    <property type="entry name" value="P-loop containing nucleotide triphosphate hydrolases"/>
    <property type="match status" value="1"/>
</dbReference>
<evidence type="ECO:0000313" key="7">
    <source>
        <dbReference type="Proteomes" id="UP001169242"/>
    </source>
</evidence>
<dbReference type="Gene3D" id="3.40.50.10810">
    <property type="entry name" value="Tandem AAA-ATPase domain"/>
    <property type="match status" value="1"/>
</dbReference>
<proteinExistence type="predicted"/>
<dbReference type="FunFam" id="3.40.50.300:FF:000533">
    <property type="entry name" value="Helicase, Snf2 family"/>
    <property type="match status" value="1"/>
</dbReference>
<comment type="caution">
    <text evidence="6">The sequence shown here is derived from an EMBL/GenBank/DDBJ whole genome shotgun (WGS) entry which is preliminary data.</text>
</comment>
<accession>A0AA42DNJ5</accession>
<dbReference type="InterPro" id="IPR049730">
    <property type="entry name" value="SNF2/RAD54-like_C"/>
</dbReference>
<evidence type="ECO:0000259" key="5">
    <source>
        <dbReference type="PROSITE" id="PS51194"/>
    </source>
</evidence>
<dbReference type="Pfam" id="PF08455">
    <property type="entry name" value="SNF2_assoc"/>
    <property type="match status" value="1"/>
</dbReference>
<dbReference type="CDD" id="cd18793">
    <property type="entry name" value="SF2_C_SNF"/>
    <property type="match status" value="1"/>
</dbReference>
<sequence length="1071" mass="123653">MITLEEIKEMCSSATIFNDAKHLYGLGFVKNIQVFKSPEGYEVQGCVEDRGRLIDVLVKLNDAGRVTHKCTCNGPYGNWYICEHVAALLIEFCVRMKEGSVEVQPIEQIYGAQMLDFYENEVTKQVQVLKKGYISVQPKLNHLWGDRYGLSLQIGEDRMYIVKDVIAFASAIVNEEQLDYGKNLSFIHHIEAFKEEDRPFVEWFVDEVIAKQMLTDQILMNGKGSRMDKKLLTLTTQGFDKLFELLEGKSIAYEGGVGNSLTLIRENPVLFFKAEQQDSQFILTLKKEPWELIKYPKSSYIMMEDRLYKCSKTYADAIMPILIFMHDMHTNVLAFDERGWQRFVLTILPKIKRQVALEIDQRLLEEYDPPKLEIKLFLDKDSNNNIVGKVTFKYGHTSFNPYDSGDNVQIEVAREVGKEHAFNNLLAQYPFKNRNGQIHLDEEEAIYDFLNKGVETLLELAEIHISEDLKQMKFKKPTIGAIGIKIESDLLKVNFQEINMTAEEIEAVIFAYKQKKKYYRLKNGAFINTEAHDVEQLAAILEGLDLDYDTILQGEVELPKFRALYLDQILKKSDEIQVERDKYFKQIIRDIKNVEDTDYEVPATLKRILRSYQKVGYRWLKTMAAYGFGGILADDMGLGKTLQVIALFLSEKAEKAHPSLVVAPTSLVLNWEREIMKFAPELSVLVLAGDFESRRERIESIANYDVVITSYDTLKRDIDYYEDLNFRFCIADEAHYIKNPNTQNAQALKMVKSEVRFALTGTPIENTLAELWSVFDFIMPSYLYNYLRFKGSFETPIVKFEDERAINRLRSMVAPFIIRRLKKEVLKELPDKTETIIINRMEEEQATLYKAHLAMMQKEFNKEVKEKGLGKSHIKILAMLTRLRQLCCHPGLFLEDYEGGSSKLDQCLELIEDSIEAGHKILLFSQFTTMLEKIGEELEKRDIHYYKLTGETRADRRLAMVEAFNEDTTPIFLISLKAGGTGLNLTGADIVIHYDPWWNVSSENQATDRAYRIGQEKNVQVFKLITQNTIEEKIKELQERKIGLADNVLTEGHTLIGQMTENEIRDLFTLD</sequence>
<dbReference type="PROSITE" id="PS51194">
    <property type="entry name" value="HELICASE_CTER"/>
    <property type="match status" value="1"/>
</dbReference>
<dbReference type="SUPFAM" id="SSF52540">
    <property type="entry name" value="P-loop containing nucleoside triphosphate hydrolases"/>
    <property type="match status" value="2"/>
</dbReference>
<feature type="domain" description="Helicase C-terminal" evidence="5">
    <location>
        <begin position="903"/>
        <end position="1056"/>
    </location>
</feature>
<evidence type="ECO:0000259" key="4">
    <source>
        <dbReference type="PROSITE" id="PS51192"/>
    </source>
</evidence>
<dbReference type="InterPro" id="IPR007527">
    <property type="entry name" value="Znf_SWIM"/>
</dbReference>
<dbReference type="EMBL" id="JAQIFT010000046">
    <property type="protein sequence ID" value="MDA3732310.1"/>
    <property type="molecule type" value="Genomic_DNA"/>
</dbReference>
<dbReference type="SMART" id="SM00490">
    <property type="entry name" value="HELICc"/>
    <property type="match status" value="1"/>
</dbReference>
<dbReference type="InterPro" id="IPR014001">
    <property type="entry name" value="Helicase_ATP-bd"/>
</dbReference>
<evidence type="ECO:0000313" key="6">
    <source>
        <dbReference type="EMBL" id="MDA3732310.1"/>
    </source>
</evidence>
<dbReference type="Proteomes" id="UP001169242">
    <property type="component" value="Unassembled WGS sequence"/>
</dbReference>
<dbReference type="InterPro" id="IPR000330">
    <property type="entry name" value="SNF2_N"/>
</dbReference>
<dbReference type="CDD" id="cd18012">
    <property type="entry name" value="DEXQc_arch_SWI2_SNF2"/>
    <property type="match status" value="1"/>
</dbReference>
<feature type="domain" description="SWIM-type" evidence="3">
    <location>
        <begin position="54"/>
        <end position="93"/>
    </location>
</feature>
<evidence type="ECO:0000256" key="1">
    <source>
        <dbReference type="ARBA" id="ARBA00022801"/>
    </source>
</evidence>
<reference evidence="6" key="1">
    <citation type="journal article" date="2023" name="Int. J. Syst. Evol. Microbiol.">
        <title>&lt;i&gt;Holtiella tumoricola&lt;/i&gt; gen. nov. sp. nov., isolated from a human clinical sample.</title>
        <authorList>
            <person name="Allen-Vercoe E."/>
            <person name="Daigneault M.C."/>
            <person name="Vancuren S.J."/>
            <person name="Cochrane K."/>
            <person name="O'Neal L.L."/>
            <person name="Sankaranarayanan K."/>
            <person name="Lawson P.A."/>
        </authorList>
    </citation>
    <scope>NUCLEOTIDE SEQUENCE</scope>
    <source>
        <strain evidence="6">CC70A</strain>
    </source>
</reference>
<dbReference type="SMART" id="SM00487">
    <property type="entry name" value="DEXDc"/>
    <property type="match status" value="1"/>
</dbReference>
<dbReference type="GO" id="GO:0016787">
    <property type="term" value="F:hydrolase activity"/>
    <property type="evidence" value="ECO:0007669"/>
    <property type="project" value="UniProtKB-KW"/>
</dbReference>
<evidence type="ECO:0000256" key="2">
    <source>
        <dbReference type="PROSITE-ProRule" id="PRU00325"/>
    </source>
</evidence>
<gene>
    <name evidence="6" type="ORF">PBV87_12515</name>
</gene>
<dbReference type="InterPro" id="IPR001650">
    <property type="entry name" value="Helicase_C-like"/>
</dbReference>
<organism evidence="6 7">
    <name type="scientific">Holtiella tumoricola</name>
    <dbReference type="NCBI Taxonomy" id="3018743"/>
    <lineage>
        <taxon>Bacteria</taxon>
        <taxon>Bacillati</taxon>
        <taxon>Bacillota</taxon>
        <taxon>Clostridia</taxon>
        <taxon>Lachnospirales</taxon>
        <taxon>Cellulosilyticaceae</taxon>
        <taxon>Holtiella</taxon>
    </lineage>
</organism>
<protein>
    <submittedName>
        <fullName evidence="6">SNF2 helicase associated domain-containing protein</fullName>
    </submittedName>
</protein>
<dbReference type="FunFam" id="3.40.50.10810:FF:000054">
    <property type="entry name" value="Helicase, Snf2 family"/>
    <property type="match status" value="1"/>
</dbReference>
<dbReference type="PROSITE" id="PS50966">
    <property type="entry name" value="ZF_SWIM"/>
    <property type="match status" value="1"/>
</dbReference>
<name>A0AA42DNJ5_9FIRM</name>
<keyword evidence="2" id="KW-0863">Zinc-finger</keyword>
<dbReference type="Pfam" id="PF00271">
    <property type="entry name" value="Helicase_C"/>
    <property type="match status" value="1"/>
</dbReference>
<dbReference type="InterPro" id="IPR013663">
    <property type="entry name" value="Helicase_SWF/SNF/SWI_bac"/>
</dbReference>
<keyword evidence="2" id="KW-0479">Metal-binding</keyword>
<keyword evidence="2" id="KW-0862">Zinc</keyword>
<feature type="domain" description="Helicase ATP-binding" evidence="4">
    <location>
        <begin position="621"/>
        <end position="781"/>
    </location>
</feature>
<dbReference type="InterPro" id="IPR027417">
    <property type="entry name" value="P-loop_NTPase"/>
</dbReference>
<dbReference type="GO" id="GO:0008270">
    <property type="term" value="F:zinc ion binding"/>
    <property type="evidence" value="ECO:0007669"/>
    <property type="project" value="UniProtKB-KW"/>
</dbReference>
<evidence type="ECO:0000259" key="3">
    <source>
        <dbReference type="PROSITE" id="PS50966"/>
    </source>
</evidence>
<dbReference type="InterPro" id="IPR038718">
    <property type="entry name" value="SNF2-like_sf"/>
</dbReference>
<dbReference type="PROSITE" id="PS51192">
    <property type="entry name" value="HELICASE_ATP_BIND_1"/>
    <property type="match status" value="1"/>
</dbReference>